<dbReference type="InterPro" id="IPR017562">
    <property type="entry name" value="Cyt_c_biogenesis_CcsA"/>
</dbReference>
<dbReference type="NCBIfam" id="TIGR03144">
    <property type="entry name" value="cytochr_II_ccsB"/>
    <property type="match status" value="1"/>
</dbReference>
<organism evidence="8 9">
    <name type="scientific">Pullulanibacillus camelliae</name>
    <dbReference type="NCBI Taxonomy" id="1707096"/>
    <lineage>
        <taxon>Bacteria</taxon>
        <taxon>Bacillati</taxon>
        <taxon>Bacillota</taxon>
        <taxon>Bacilli</taxon>
        <taxon>Bacillales</taxon>
        <taxon>Sporolactobacillaceae</taxon>
        <taxon>Pullulanibacillus</taxon>
    </lineage>
</organism>
<comment type="subcellular location">
    <subcellularLocation>
        <location evidence="1">Membrane</location>
        <topology evidence="1">Multi-pass membrane protein</topology>
    </subcellularLocation>
</comment>
<dbReference type="AlphaFoldDB" id="A0A8J2VPW4"/>
<evidence type="ECO:0000256" key="5">
    <source>
        <dbReference type="ARBA" id="ARBA00023136"/>
    </source>
</evidence>
<dbReference type="InterPro" id="IPR002541">
    <property type="entry name" value="Cyt_c_assembly"/>
</dbReference>
<reference evidence="8" key="1">
    <citation type="journal article" date="2014" name="Int. J. Syst. Evol. Microbiol.">
        <title>Complete genome sequence of Corynebacterium casei LMG S-19264T (=DSM 44701T), isolated from a smear-ripened cheese.</title>
        <authorList>
            <consortium name="US DOE Joint Genome Institute (JGI-PGF)"/>
            <person name="Walter F."/>
            <person name="Albersmeier A."/>
            <person name="Kalinowski J."/>
            <person name="Ruckert C."/>
        </authorList>
    </citation>
    <scope>NUCLEOTIDE SEQUENCE</scope>
    <source>
        <strain evidence="8">CGMCC 1.15371</strain>
    </source>
</reference>
<keyword evidence="4 6" id="KW-1133">Transmembrane helix</keyword>
<dbReference type="GO" id="GO:0020037">
    <property type="term" value="F:heme binding"/>
    <property type="evidence" value="ECO:0007669"/>
    <property type="project" value="InterPro"/>
</dbReference>
<feature type="transmembrane region" description="Helical" evidence="6">
    <location>
        <begin position="179"/>
        <end position="205"/>
    </location>
</feature>
<evidence type="ECO:0000313" key="9">
    <source>
        <dbReference type="Proteomes" id="UP000628775"/>
    </source>
</evidence>
<comment type="caution">
    <text evidence="8">The sequence shown here is derived from an EMBL/GenBank/DDBJ whole genome shotgun (WGS) entry which is preliminary data.</text>
</comment>
<feature type="transmembrane region" description="Helical" evidence="6">
    <location>
        <begin position="265"/>
        <end position="283"/>
    </location>
</feature>
<proteinExistence type="predicted"/>
<feature type="domain" description="Cytochrome c assembly protein" evidence="7">
    <location>
        <begin position="301"/>
        <end position="398"/>
    </location>
</feature>
<feature type="transmembrane region" description="Helical" evidence="6">
    <location>
        <begin position="311"/>
        <end position="331"/>
    </location>
</feature>
<feature type="transmembrane region" description="Helical" evidence="6">
    <location>
        <begin position="46"/>
        <end position="66"/>
    </location>
</feature>
<keyword evidence="9" id="KW-1185">Reference proteome</keyword>
<evidence type="ECO:0000256" key="2">
    <source>
        <dbReference type="ARBA" id="ARBA00022692"/>
    </source>
</evidence>
<gene>
    <name evidence="8" type="primary">resC</name>
    <name evidence="8" type="ORF">GCM10011391_16560</name>
</gene>
<dbReference type="GO" id="GO:0005886">
    <property type="term" value="C:plasma membrane"/>
    <property type="evidence" value="ECO:0007669"/>
    <property type="project" value="TreeGrafter"/>
</dbReference>
<feature type="transmembrane region" description="Helical" evidence="6">
    <location>
        <begin position="346"/>
        <end position="361"/>
    </location>
</feature>
<feature type="transmembrane region" description="Helical" evidence="6">
    <location>
        <begin position="86"/>
        <end position="102"/>
    </location>
</feature>
<feature type="transmembrane region" description="Helical" evidence="6">
    <location>
        <begin position="373"/>
        <end position="397"/>
    </location>
</feature>
<evidence type="ECO:0000256" key="4">
    <source>
        <dbReference type="ARBA" id="ARBA00022989"/>
    </source>
</evidence>
<name>A0A8J2VPW4_9BACL</name>
<feature type="transmembrane region" description="Helical" evidence="6">
    <location>
        <begin position="6"/>
        <end position="25"/>
    </location>
</feature>
<evidence type="ECO:0000256" key="6">
    <source>
        <dbReference type="SAM" id="Phobius"/>
    </source>
</evidence>
<dbReference type="Proteomes" id="UP000628775">
    <property type="component" value="Unassembled WGS sequence"/>
</dbReference>
<evidence type="ECO:0000259" key="7">
    <source>
        <dbReference type="Pfam" id="PF01578"/>
    </source>
</evidence>
<sequence length="401" mass="44742">MSMVEISSMLLLIAFILYIFGTIVFTISVAGKKFKKNGEQTDGKGLGIAGFVITVIGFFSQVGYIFTRWKADGHFPISNLFEYTTFLSVMMILGFIIIYLIYRNNSIGMVALPIAVIVIAYASVFPREVEPLIPALQSNWLMIHVTTVSLGEGILTLSFVAGLVYLLRVIDQSKRSARTFWLEFVLLFLICAVGFALVSGIFQALGYSEKFQWVNEKGNTATLEYNVPAIAGPHDGKKLTDGFGPVFQAPSWMNGVNAPKKFNTVIWSVIGGLVIYGIIRLVLRGRRIGAVLNRIVMNVNPPLMDEISYRAVAIGFPVFTLGGIVFAAIWAQQAWSRFWGWDPKEVWALITFFFYAAYLHFRLSRGWEGEKSAWLSVIGFVIIMFNLIFVNLVIAGLHSYA</sequence>
<reference evidence="8" key="2">
    <citation type="submission" date="2020-09" db="EMBL/GenBank/DDBJ databases">
        <authorList>
            <person name="Sun Q."/>
            <person name="Zhou Y."/>
        </authorList>
    </citation>
    <scope>NUCLEOTIDE SEQUENCE</scope>
    <source>
        <strain evidence="8">CGMCC 1.15371</strain>
    </source>
</reference>
<dbReference type="GO" id="GO:0017004">
    <property type="term" value="P:cytochrome complex assembly"/>
    <property type="evidence" value="ECO:0007669"/>
    <property type="project" value="UniProtKB-KW"/>
</dbReference>
<dbReference type="EMBL" id="BMIR01000006">
    <property type="protein sequence ID" value="GGE38437.1"/>
    <property type="molecule type" value="Genomic_DNA"/>
</dbReference>
<feature type="transmembrane region" description="Helical" evidence="6">
    <location>
        <begin position="107"/>
        <end position="125"/>
    </location>
</feature>
<evidence type="ECO:0000256" key="1">
    <source>
        <dbReference type="ARBA" id="ARBA00004141"/>
    </source>
</evidence>
<protein>
    <submittedName>
        <fullName evidence="8">Cytochrome c biogenesis protein ResC</fullName>
    </submittedName>
</protein>
<accession>A0A8J2VPW4</accession>
<dbReference type="PANTHER" id="PTHR30071">
    <property type="entry name" value="HEME EXPORTER PROTEIN C"/>
    <property type="match status" value="1"/>
</dbReference>
<keyword evidence="5 6" id="KW-0472">Membrane</keyword>
<evidence type="ECO:0000256" key="3">
    <source>
        <dbReference type="ARBA" id="ARBA00022748"/>
    </source>
</evidence>
<feature type="domain" description="Cytochrome c assembly protein" evidence="7">
    <location>
        <begin position="78"/>
        <end position="172"/>
    </location>
</feature>
<dbReference type="InterPro" id="IPR045062">
    <property type="entry name" value="Cyt_c_biogenesis_CcsA/CcmC"/>
</dbReference>
<dbReference type="PANTHER" id="PTHR30071:SF1">
    <property type="entry name" value="CYTOCHROME B_B6 PROTEIN-RELATED"/>
    <property type="match status" value="1"/>
</dbReference>
<keyword evidence="3" id="KW-0201">Cytochrome c-type biogenesis</keyword>
<feature type="transmembrane region" description="Helical" evidence="6">
    <location>
        <begin position="145"/>
        <end position="167"/>
    </location>
</feature>
<evidence type="ECO:0000313" key="8">
    <source>
        <dbReference type="EMBL" id="GGE38437.1"/>
    </source>
</evidence>
<dbReference type="Pfam" id="PF01578">
    <property type="entry name" value="Cytochrom_C_asm"/>
    <property type="match status" value="2"/>
</dbReference>
<keyword evidence="2 6" id="KW-0812">Transmembrane</keyword>